<dbReference type="AlphaFoldDB" id="S4P4I6"/>
<proteinExistence type="predicted"/>
<reference evidence="1" key="2">
    <citation type="submission" date="2013-05" db="EMBL/GenBank/DDBJ databases">
        <authorList>
            <person name="Carter J.-M."/>
            <person name="Baker S.C."/>
            <person name="Pink R."/>
            <person name="Carter D.R.F."/>
            <person name="Collins A."/>
            <person name="Tomlin J."/>
            <person name="Gibbs M."/>
            <person name="Breuker C.J."/>
        </authorList>
    </citation>
    <scope>NUCLEOTIDE SEQUENCE</scope>
    <source>
        <tissue evidence="1">Ovary</tissue>
    </source>
</reference>
<protein>
    <submittedName>
        <fullName evidence="1">Uncharacterized protein</fullName>
    </submittedName>
</protein>
<organism evidence="1">
    <name type="scientific">Pararge aegeria</name>
    <name type="common">speckled wood butterfly</name>
    <dbReference type="NCBI Taxonomy" id="116150"/>
    <lineage>
        <taxon>Eukaryota</taxon>
        <taxon>Metazoa</taxon>
        <taxon>Ecdysozoa</taxon>
        <taxon>Arthropoda</taxon>
        <taxon>Hexapoda</taxon>
        <taxon>Insecta</taxon>
        <taxon>Pterygota</taxon>
        <taxon>Neoptera</taxon>
        <taxon>Endopterygota</taxon>
        <taxon>Lepidoptera</taxon>
        <taxon>Glossata</taxon>
        <taxon>Ditrysia</taxon>
        <taxon>Papilionoidea</taxon>
        <taxon>Nymphalidae</taxon>
        <taxon>Satyrinae</taxon>
        <taxon>Satyrini</taxon>
        <taxon>Parargina</taxon>
        <taxon>Pararge</taxon>
    </lineage>
</organism>
<accession>S4P4I6</accession>
<reference evidence="1" key="1">
    <citation type="journal article" date="2013" name="BMC Genomics">
        <title>Unscrambling butterfly oogenesis.</title>
        <authorList>
            <person name="Carter J.M."/>
            <person name="Baker S.C."/>
            <person name="Pink R."/>
            <person name="Carter D.R."/>
            <person name="Collins A."/>
            <person name="Tomlin J."/>
            <person name="Gibbs M."/>
            <person name="Breuker C.J."/>
        </authorList>
    </citation>
    <scope>NUCLEOTIDE SEQUENCE</scope>
    <source>
        <tissue evidence="1">Ovary</tissue>
    </source>
</reference>
<feature type="non-terminal residue" evidence="1">
    <location>
        <position position="1"/>
    </location>
</feature>
<name>S4P4I6_9NEOP</name>
<sequence>VSFATFASRVWLENDYPLWSKGIHVVCDRKHRCRIFIINLCSKTTYVRRCEKQKCMIEARSISIPTCSRSARMFSIHYARFH</sequence>
<evidence type="ECO:0000313" key="1">
    <source>
        <dbReference type="EMBL" id="JAA84899.1"/>
    </source>
</evidence>
<dbReference type="EMBL" id="GAIX01007661">
    <property type="protein sequence ID" value="JAA84899.1"/>
    <property type="molecule type" value="Transcribed_RNA"/>
</dbReference>